<dbReference type="PANTHER" id="PTHR31001">
    <property type="entry name" value="UNCHARACTERIZED TRANSCRIPTIONAL REGULATORY PROTEIN"/>
    <property type="match status" value="1"/>
</dbReference>
<dbReference type="GO" id="GO:0003677">
    <property type="term" value="F:DNA binding"/>
    <property type="evidence" value="ECO:0007669"/>
    <property type="project" value="InterPro"/>
</dbReference>
<evidence type="ECO:0000256" key="2">
    <source>
        <dbReference type="ARBA" id="ARBA00023015"/>
    </source>
</evidence>
<evidence type="ECO:0000313" key="8">
    <source>
        <dbReference type="Proteomes" id="UP001147747"/>
    </source>
</evidence>
<accession>A0A9W9SEX8</accession>
<evidence type="ECO:0000259" key="6">
    <source>
        <dbReference type="SMART" id="SM00906"/>
    </source>
</evidence>
<dbReference type="CDD" id="cd12148">
    <property type="entry name" value="fungal_TF_MHR"/>
    <property type="match status" value="1"/>
</dbReference>
<feature type="region of interest" description="Disordered" evidence="5">
    <location>
        <begin position="1"/>
        <end position="41"/>
    </location>
</feature>
<evidence type="ECO:0000256" key="5">
    <source>
        <dbReference type="SAM" id="MobiDB-lite"/>
    </source>
</evidence>
<dbReference type="EMBL" id="JAPZBU010000012">
    <property type="protein sequence ID" value="KAJ5376364.1"/>
    <property type="molecule type" value="Genomic_DNA"/>
</dbReference>
<feature type="domain" description="Xylanolytic transcriptional activator regulatory" evidence="6">
    <location>
        <begin position="212"/>
        <end position="285"/>
    </location>
</feature>
<feature type="non-terminal residue" evidence="7">
    <location>
        <position position="1"/>
    </location>
</feature>
<keyword evidence="2" id="KW-0805">Transcription regulation</keyword>
<reference evidence="7" key="1">
    <citation type="submission" date="2022-12" db="EMBL/GenBank/DDBJ databases">
        <authorList>
            <person name="Petersen C."/>
        </authorList>
    </citation>
    <scope>NUCLEOTIDE SEQUENCE</scope>
    <source>
        <strain evidence="7">IBT 29677</strain>
    </source>
</reference>
<dbReference type="GeneID" id="81376867"/>
<feature type="compositionally biased region" description="Polar residues" evidence="5">
    <location>
        <begin position="21"/>
        <end position="31"/>
    </location>
</feature>
<dbReference type="SMART" id="SM00906">
    <property type="entry name" value="Fungal_trans"/>
    <property type="match status" value="1"/>
</dbReference>
<organism evidence="7 8">
    <name type="scientific">Penicillium cosmopolitanum</name>
    <dbReference type="NCBI Taxonomy" id="1131564"/>
    <lineage>
        <taxon>Eukaryota</taxon>
        <taxon>Fungi</taxon>
        <taxon>Dikarya</taxon>
        <taxon>Ascomycota</taxon>
        <taxon>Pezizomycotina</taxon>
        <taxon>Eurotiomycetes</taxon>
        <taxon>Eurotiomycetidae</taxon>
        <taxon>Eurotiales</taxon>
        <taxon>Aspergillaceae</taxon>
        <taxon>Penicillium</taxon>
    </lineage>
</organism>
<keyword evidence="3" id="KW-0804">Transcription</keyword>
<proteinExistence type="predicted"/>
<dbReference type="Pfam" id="PF04082">
    <property type="entry name" value="Fungal_trans"/>
    <property type="match status" value="1"/>
</dbReference>
<dbReference type="InterPro" id="IPR050613">
    <property type="entry name" value="Sec_Metabolite_Reg"/>
</dbReference>
<dbReference type="Proteomes" id="UP001147747">
    <property type="component" value="Unassembled WGS sequence"/>
</dbReference>
<comment type="subcellular location">
    <subcellularLocation>
        <location evidence="1">Nucleus</location>
    </subcellularLocation>
</comment>
<protein>
    <recommendedName>
        <fullName evidence="6">Xylanolytic transcriptional activator regulatory domain-containing protein</fullName>
    </recommendedName>
</protein>
<evidence type="ECO:0000256" key="1">
    <source>
        <dbReference type="ARBA" id="ARBA00004123"/>
    </source>
</evidence>
<comment type="caution">
    <text evidence="7">The sequence shown here is derived from an EMBL/GenBank/DDBJ whole genome shotgun (WGS) entry which is preliminary data.</text>
</comment>
<reference evidence="7" key="2">
    <citation type="journal article" date="2023" name="IMA Fungus">
        <title>Comparative genomic study of the Penicillium genus elucidates a diverse pangenome and 15 lateral gene transfer events.</title>
        <authorList>
            <person name="Petersen C."/>
            <person name="Sorensen T."/>
            <person name="Nielsen M.R."/>
            <person name="Sondergaard T.E."/>
            <person name="Sorensen J.L."/>
            <person name="Fitzpatrick D.A."/>
            <person name="Frisvad J.C."/>
            <person name="Nielsen K.L."/>
        </authorList>
    </citation>
    <scope>NUCLEOTIDE SEQUENCE</scope>
    <source>
        <strain evidence="7">IBT 29677</strain>
    </source>
</reference>
<dbReference type="InterPro" id="IPR007219">
    <property type="entry name" value="XnlR_reg_dom"/>
</dbReference>
<dbReference type="AlphaFoldDB" id="A0A9W9SEX8"/>
<dbReference type="OrthoDB" id="5344325at2759"/>
<dbReference type="PANTHER" id="PTHR31001:SF87">
    <property type="entry name" value="COL-21"/>
    <property type="match status" value="1"/>
</dbReference>
<dbReference type="RefSeq" id="XP_056481394.1">
    <property type="nucleotide sequence ID" value="XM_056637887.1"/>
</dbReference>
<dbReference type="GO" id="GO:0005634">
    <property type="term" value="C:nucleus"/>
    <property type="evidence" value="ECO:0007669"/>
    <property type="project" value="UniProtKB-SubCell"/>
</dbReference>
<evidence type="ECO:0000256" key="4">
    <source>
        <dbReference type="ARBA" id="ARBA00023242"/>
    </source>
</evidence>
<sequence length="529" mass="60222">MQSLHKSEGQAPLTPLPVNNPERSSSNTLSPHESDSETEKGPLEYLTRESNALQDSSLDIFSKIDPVRSRQWGLWPQKCLTDLLIRIFLEEINRIYEVIHGSSFEAKYAVWWAAQETKANGDPGASLADEDIDFGILIIRSCLLSLQTLPSPKYPTQGILKTHPEAVEQWLYTLANDLDKSQSPDRKPSLETVQHRFFHTGYSKNYGKIRESWSSLSAAVKDAHEMGLHLKDPGIALDETEMELRRRTFWSLYFWDRFMCTFFGHWPLIPEGYFDIEPPHDSLQPLTTSPYVLTPFTDHIFHIKIARYITAFLSPPSWTSDQYIPATVSEFAQRFDEVIIDQLPPPLWMEAPDTSWDSIDPVLVIKRMRLQLLISSTKSSLYRAFADPCNSLRPHEMLESQCTTDPLALSHRRSLVQTTSHMISLITQLYILIDNEGGGPPAERLFLLPIYLVDALASLGVSLLSIQFDERRFLTSGIRSMIYPDLQTSYSIFLEGFNLLCRQASLYSLAKKGVEIIESLNIALDSLFT</sequence>
<dbReference type="GO" id="GO:0006351">
    <property type="term" value="P:DNA-templated transcription"/>
    <property type="evidence" value="ECO:0007669"/>
    <property type="project" value="InterPro"/>
</dbReference>
<evidence type="ECO:0000313" key="7">
    <source>
        <dbReference type="EMBL" id="KAJ5376364.1"/>
    </source>
</evidence>
<dbReference type="GO" id="GO:0008270">
    <property type="term" value="F:zinc ion binding"/>
    <property type="evidence" value="ECO:0007669"/>
    <property type="project" value="InterPro"/>
</dbReference>
<gene>
    <name evidence="7" type="ORF">N7509_013250</name>
</gene>
<keyword evidence="8" id="KW-1185">Reference proteome</keyword>
<feature type="compositionally biased region" description="Basic and acidic residues" evidence="5">
    <location>
        <begin position="32"/>
        <end position="41"/>
    </location>
</feature>
<evidence type="ECO:0000256" key="3">
    <source>
        <dbReference type="ARBA" id="ARBA00023163"/>
    </source>
</evidence>
<name>A0A9W9SEX8_9EURO</name>
<keyword evidence="4" id="KW-0539">Nucleus</keyword>